<feature type="domain" description="OmpR/PhoB-type" evidence="4">
    <location>
        <begin position="14"/>
        <end position="110"/>
    </location>
</feature>
<organism evidence="5 6">
    <name type="scientific">Enterovibrio norvegicus</name>
    <dbReference type="NCBI Taxonomy" id="188144"/>
    <lineage>
        <taxon>Bacteria</taxon>
        <taxon>Pseudomonadati</taxon>
        <taxon>Pseudomonadota</taxon>
        <taxon>Gammaproteobacteria</taxon>
        <taxon>Vibrionales</taxon>
        <taxon>Vibrionaceae</taxon>
        <taxon>Enterovibrio</taxon>
    </lineage>
</organism>
<dbReference type="GO" id="GO:0003677">
    <property type="term" value="F:DNA binding"/>
    <property type="evidence" value="ECO:0007669"/>
    <property type="project" value="UniProtKB-UniRule"/>
</dbReference>
<name>A0A2N7L4A1_9GAMM</name>
<proteinExistence type="predicted"/>
<dbReference type="GO" id="GO:0006355">
    <property type="term" value="P:regulation of DNA-templated transcription"/>
    <property type="evidence" value="ECO:0007669"/>
    <property type="project" value="InterPro"/>
</dbReference>
<dbReference type="PROSITE" id="PS51755">
    <property type="entry name" value="OMPR_PHOB"/>
    <property type="match status" value="1"/>
</dbReference>
<evidence type="ECO:0000256" key="1">
    <source>
        <dbReference type="ARBA" id="ARBA00023125"/>
    </source>
</evidence>
<dbReference type="EMBL" id="MDAL01000060">
    <property type="protein sequence ID" value="PMN88153.1"/>
    <property type="molecule type" value="Genomic_DNA"/>
</dbReference>
<dbReference type="Proteomes" id="UP000235387">
    <property type="component" value="Unassembled WGS sequence"/>
</dbReference>
<accession>A0A2N7L4A1</accession>
<comment type="caution">
    <text evidence="5">The sequence shown here is derived from an EMBL/GenBank/DDBJ whole genome shotgun (WGS) entry which is preliminary data.</text>
</comment>
<protein>
    <recommendedName>
        <fullName evidence="4">OmpR/PhoB-type domain-containing protein</fullName>
    </recommendedName>
</protein>
<dbReference type="AlphaFoldDB" id="A0A2N7L4A1"/>
<dbReference type="RefSeq" id="WP_102392154.1">
    <property type="nucleotide sequence ID" value="NZ_MDAL01000060.1"/>
</dbReference>
<evidence type="ECO:0000313" key="5">
    <source>
        <dbReference type="EMBL" id="PMN88153.1"/>
    </source>
</evidence>
<dbReference type="InterPro" id="IPR001867">
    <property type="entry name" value="OmpR/PhoB-type_DNA-bd"/>
</dbReference>
<feature type="compositionally biased region" description="Polar residues" evidence="3">
    <location>
        <begin position="126"/>
        <end position="137"/>
    </location>
</feature>
<dbReference type="SUPFAM" id="SSF46894">
    <property type="entry name" value="C-terminal effector domain of the bipartite response regulators"/>
    <property type="match status" value="1"/>
</dbReference>
<evidence type="ECO:0000256" key="3">
    <source>
        <dbReference type="SAM" id="MobiDB-lite"/>
    </source>
</evidence>
<dbReference type="InterPro" id="IPR036388">
    <property type="entry name" value="WH-like_DNA-bd_sf"/>
</dbReference>
<keyword evidence="1 2" id="KW-0238">DNA-binding</keyword>
<feature type="DNA-binding region" description="OmpR/PhoB-type" evidence="2">
    <location>
        <begin position="14"/>
        <end position="110"/>
    </location>
</feature>
<dbReference type="Pfam" id="PF00486">
    <property type="entry name" value="Trans_reg_C"/>
    <property type="match status" value="1"/>
</dbReference>
<dbReference type="Gene3D" id="1.10.10.10">
    <property type="entry name" value="Winged helix-like DNA-binding domain superfamily/Winged helix DNA-binding domain"/>
    <property type="match status" value="1"/>
</dbReference>
<feature type="region of interest" description="Disordered" evidence="3">
    <location>
        <begin position="124"/>
        <end position="147"/>
    </location>
</feature>
<gene>
    <name evidence="5" type="ORF">BCT23_06935</name>
</gene>
<evidence type="ECO:0000256" key="2">
    <source>
        <dbReference type="PROSITE-ProRule" id="PRU01091"/>
    </source>
</evidence>
<evidence type="ECO:0000259" key="4">
    <source>
        <dbReference type="PROSITE" id="PS51755"/>
    </source>
</evidence>
<sequence>MKQHNSIILGGFRWERATHALIPYDPDSKQLEKTTEVQRLTQKQQDLICCLVDAYPNAVSKNDIIMSVWGNEFISSESLPQLINRTRKIVGDKEKSIIVNIPTVGYAIEGMVVLKEEGLPKEETLDNASTAHSQQPAPTKGGIDQQQAATPSWLQHNAVKLRTTVIGVLLFLTALNAFNLYVAHQAKVNFVKARLSVPYKGLEDTEKTHVKKFTINGLTCLFKRKSHELNCN</sequence>
<reference evidence="6" key="1">
    <citation type="submission" date="2016-07" db="EMBL/GenBank/DDBJ databases">
        <title>Nontailed viruses are major unrecognized killers of bacteria in the ocean.</title>
        <authorList>
            <person name="Kauffman K."/>
            <person name="Hussain F."/>
            <person name="Yang J."/>
            <person name="Arevalo P."/>
            <person name="Brown J."/>
            <person name="Cutler M."/>
            <person name="Kelly L."/>
            <person name="Polz M.F."/>
        </authorList>
    </citation>
    <scope>NUCLEOTIDE SEQUENCE [LARGE SCALE GENOMIC DNA]</scope>
    <source>
        <strain evidence="6">10N.261.45.A10</strain>
    </source>
</reference>
<evidence type="ECO:0000313" key="6">
    <source>
        <dbReference type="Proteomes" id="UP000235387"/>
    </source>
</evidence>
<dbReference type="SMART" id="SM00862">
    <property type="entry name" value="Trans_reg_C"/>
    <property type="match status" value="1"/>
</dbReference>
<dbReference type="InterPro" id="IPR016032">
    <property type="entry name" value="Sig_transdc_resp-reg_C-effctor"/>
</dbReference>
<dbReference type="GO" id="GO:0000160">
    <property type="term" value="P:phosphorelay signal transduction system"/>
    <property type="evidence" value="ECO:0007669"/>
    <property type="project" value="InterPro"/>
</dbReference>